<organism evidence="1 2">
    <name type="scientific">Hyaloperonospora arabidopsidis (strain Emoy2)</name>
    <name type="common">Downy mildew agent</name>
    <name type="synonym">Peronospora arabidopsidis</name>
    <dbReference type="NCBI Taxonomy" id="559515"/>
    <lineage>
        <taxon>Eukaryota</taxon>
        <taxon>Sar</taxon>
        <taxon>Stramenopiles</taxon>
        <taxon>Oomycota</taxon>
        <taxon>Peronosporomycetes</taxon>
        <taxon>Peronosporales</taxon>
        <taxon>Peronosporaceae</taxon>
        <taxon>Hyaloperonospora</taxon>
    </lineage>
</organism>
<reference evidence="2" key="1">
    <citation type="journal article" date="2010" name="Science">
        <title>Signatures of adaptation to obligate biotrophy in the Hyaloperonospora arabidopsidis genome.</title>
        <authorList>
            <person name="Baxter L."/>
            <person name="Tripathy S."/>
            <person name="Ishaque N."/>
            <person name="Boot N."/>
            <person name="Cabral A."/>
            <person name="Kemen E."/>
            <person name="Thines M."/>
            <person name="Ah-Fong A."/>
            <person name="Anderson R."/>
            <person name="Badejoko W."/>
            <person name="Bittner-Eddy P."/>
            <person name="Boore J.L."/>
            <person name="Chibucos M.C."/>
            <person name="Coates M."/>
            <person name="Dehal P."/>
            <person name="Delehaunty K."/>
            <person name="Dong S."/>
            <person name="Downton P."/>
            <person name="Dumas B."/>
            <person name="Fabro G."/>
            <person name="Fronick C."/>
            <person name="Fuerstenberg S.I."/>
            <person name="Fulton L."/>
            <person name="Gaulin E."/>
            <person name="Govers F."/>
            <person name="Hughes L."/>
            <person name="Humphray S."/>
            <person name="Jiang R.H."/>
            <person name="Judelson H."/>
            <person name="Kamoun S."/>
            <person name="Kyung K."/>
            <person name="Meijer H."/>
            <person name="Minx P."/>
            <person name="Morris P."/>
            <person name="Nelson J."/>
            <person name="Phuntumart V."/>
            <person name="Qutob D."/>
            <person name="Rehmany A."/>
            <person name="Rougon-Cardoso A."/>
            <person name="Ryden P."/>
            <person name="Torto-Alalibo T."/>
            <person name="Studholme D."/>
            <person name="Wang Y."/>
            <person name="Win J."/>
            <person name="Wood J."/>
            <person name="Clifton S.W."/>
            <person name="Rogers J."/>
            <person name="Van den Ackerveken G."/>
            <person name="Jones J.D."/>
            <person name="McDowell J.M."/>
            <person name="Beynon J."/>
            <person name="Tyler B.M."/>
        </authorList>
    </citation>
    <scope>NUCLEOTIDE SEQUENCE [LARGE SCALE GENOMIC DNA]</scope>
    <source>
        <strain evidence="2">Emoy2</strain>
    </source>
</reference>
<dbReference type="AlphaFoldDB" id="M4BZ87"/>
<dbReference type="HOGENOM" id="CLU_2325210_0_0_1"/>
<dbReference type="VEuPathDB" id="FungiDB:HpaG811910"/>
<dbReference type="EMBL" id="CU694535">
    <property type="status" value="NOT_ANNOTATED_CDS"/>
    <property type="molecule type" value="Genomic_DNA"/>
</dbReference>
<dbReference type="Proteomes" id="UP000011713">
    <property type="component" value="Unassembled WGS sequence"/>
</dbReference>
<dbReference type="InParanoid" id="M4BZ87"/>
<evidence type="ECO:0000313" key="2">
    <source>
        <dbReference type="Proteomes" id="UP000011713"/>
    </source>
</evidence>
<protein>
    <submittedName>
        <fullName evidence="1">Uncharacterized protein</fullName>
    </submittedName>
</protein>
<reference evidence="1" key="2">
    <citation type="submission" date="2015-06" db="UniProtKB">
        <authorList>
            <consortium name="EnsemblProtists"/>
        </authorList>
    </citation>
    <scope>IDENTIFICATION</scope>
    <source>
        <strain evidence="1">Emoy2</strain>
    </source>
</reference>
<keyword evidence="2" id="KW-1185">Reference proteome</keyword>
<proteinExistence type="predicted"/>
<evidence type="ECO:0000313" key="1">
    <source>
        <dbReference type="EnsemblProtists" id="HpaP811910"/>
    </source>
</evidence>
<name>M4BZ87_HYAAE</name>
<accession>M4BZ87</accession>
<sequence>MESTRSMGLTTSVGQYFSDNNLTPLQHSIRSWSTKWVESLPETPEQLESRGCLRRSLISRITLFGRERSRLSEKILTWCRLWLTLSFEVSRATALRQHA</sequence>
<dbReference type="EnsemblProtists" id="HpaT811910">
    <property type="protein sequence ID" value="HpaP811910"/>
    <property type="gene ID" value="HpaG811910"/>
</dbReference>